<feature type="compositionally biased region" description="Basic and acidic residues" evidence="1">
    <location>
        <begin position="397"/>
        <end position="437"/>
    </location>
</feature>
<organism evidence="2 3">
    <name type="scientific">Dothidotthia symphoricarpi CBS 119687</name>
    <dbReference type="NCBI Taxonomy" id="1392245"/>
    <lineage>
        <taxon>Eukaryota</taxon>
        <taxon>Fungi</taxon>
        <taxon>Dikarya</taxon>
        <taxon>Ascomycota</taxon>
        <taxon>Pezizomycotina</taxon>
        <taxon>Dothideomycetes</taxon>
        <taxon>Pleosporomycetidae</taxon>
        <taxon>Pleosporales</taxon>
        <taxon>Dothidotthiaceae</taxon>
        <taxon>Dothidotthia</taxon>
    </lineage>
</organism>
<dbReference type="AlphaFoldDB" id="A0A6A5ZZK7"/>
<evidence type="ECO:0000256" key="1">
    <source>
        <dbReference type="SAM" id="MobiDB-lite"/>
    </source>
</evidence>
<dbReference type="Proteomes" id="UP000799771">
    <property type="component" value="Unassembled WGS sequence"/>
</dbReference>
<feature type="region of interest" description="Disordered" evidence="1">
    <location>
        <begin position="1"/>
        <end position="85"/>
    </location>
</feature>
<reference evidence="2" key="1">
    <citation type="journal article" date="2020" name="Stud. Mycol.">
        <title>101 Dothideomycetes genomes: a test case for predicting lifestyles and emergence of pathogens.</title>
        <authorList>
            <person name="Haridas S."/>
            <person name="Albert R."/>
            <person name="Binder M."/>
            <person name="Bloem J."/>
            <person name="Labutti K."/>
            <person name="Salamov A."/>
            <person name="Andreopoulos B."/>
            <person name="Baker S."/>
            <person name="Barry K."/>
            <person name="Bills G."/>
            <person name="Bluhm B."/>
            <person name="Cannon C."/>
            <person name="Castanera R."/>
            <person name="Culley D."/>
            <person name="Daum C."/>
            <person name="Ezra D."/>
            <person name="Gonzalez J."/>
            <person name="Henrissat B."/>
            <person name="Kuo A."/>
            <person name="Liang C."/>
            <person name="Lipzen A."/>
            <person name="Lutzoni F."/>
            <person name="Magnuson J."/>
            <person name="Mondo S."/>
            <person name="Nolan M."/>
            <person name="Ohm R."/>
            <person name="Pangilinan J."/>
            <person name="Park H.-J."/>
            <person name="Ramirez L."/>
            <person name="Alfaro M."/>
            <person name="Sun H."/>
            <person name="Tritt A."/>
            <person name="Yoshinaga Y."/>
            <person name="Zwiers L.-H."/>
            <person name="Turgeon B."/>
            <person name="Goodwin S."/>
            <person name="Spatafora J."/>
            <person name="Crous P."/>
            <person name="Grigoriev I."/>
        </authorList>
    </citation>
    <scope>NUCLEOTIDE SEQUENCE</scope>
    <source>
        <strain evidence="2">CBS 119687</strain>
    </source>
</reference>
<feature type="compositionally biased region" description="Pro residues" evidence="1">
    <location>
        <begin position="1"/>
        <end position="13"/>
    </location>
</feature>
<feature type="compositionally biased region" description="Polar residues" evidence="1">
    <location>
        <begin position="106"/>
        <end position="133"/>
    </location>
</feature>
<sequence>MSSSPPPPPPPAAPQGRGFTGDGSSSTTASASTATPSSEPSSTPLVPPPVTPQGLMPTRPVNIVPASVPAPHPASSSRPSITPLVPPPAIPQGLMPTRPVIIVPTSVTASNSGPTPIVQQGSKATRNSKTTTPYFLDTSYPTRPNAGGLHFSSLQEAQKACDRVMWRGPADDTTVPQTDADCQKHVRQLVEAFKSVDDARDRKTGCYIRRFLKAGSSSNTGFYPDWTIEVCAWMILGEALKIYINGFNGPVFDKELLSHFEQSREMTFQDRIQTICNVLKTTKNIAVTLLKGEKILTLVGSPQKLLHAAETNAKSNANRNEWVKIGRKADPNYKEGTTTKRRKRNTTSASGENAPSATLPLSADYIAAQELSEVDSQMGNTISSEPADVNSPDQGEDVEKKADNNDSGHDETQETRGRDVIDSDGGRDTDRSNDHGMDVQQTEDGDADQIMEDVMASSPRQAGSVQVSSLPARNDTLATNETSMEVQVAQTSNTAASASTSANIHVTEDLRTEVSGAATMGGLKLELPFRTNGQGQ</sequence>
<feature type="compositionally biased region" description="Low complexity" evidence="1">
    <location>
        <begin position="65"/>
        <end position="80"/>
    </location>
</feature>
<feature type="compositionally biased region" description="Basic and acidic residues" evidence="1">
    <location>
        <begin position="321"/>
        <end position="333"/>
    </location>
</feature>
<feature type="compositionally biased region" description="Low complexity" evidence="1">
    <location>
        <begin position="24"/>
        <end position="44"/>
    </location>
</feature>
<feature type="region of interest" description="Disordered" evidence="1">
    <location>
        <begin position="377"/>
        <end position="444"/>
    </location>
</feature>
<name>A0A6A5ZZK7_9PLEO</name>
<evidence type="ECO:0000313" key="3">
    <source>
        <dbReference type="Proteomes" id="UP000799771"/>
    </source>
</evidence>
<proteinExistence type="predicted"/>
<dbReference type="EMBL" id="ML977519">
    <property type="protein sequence ID" value="KAF2124455.1"/>
    <property type="molecule type" value="Genomic_DNA"/>
</dbReference>
<dbReference type="RefSeq" id="XP_033518848.1">
    <property type="nucleotide sequence ID" value="XM_033670938.1"/>
</dbReference>
<protein>
    <submittedName>
        <fullName evidence="2">Uncharacterized protein</fullName>
    </submittedName>
</protein>
<evidence type="ECO:0000313" key="2">
    <source>
        <dbReference type="EMBL" id="KAF2124455.1"/>
    </source>
</evidence>
<feature type="region of interest" description="Disordered" evidence="1">
    <location>
        <begin position="319"/>
        <end position="361"/>
    </location>
</feature>
<dbReference type="GeneID" id="54411370"/>
<keyword evidence="3" id="KW-1185">Reference proteome</keyword>
<feature type="region of interest" description="Disordered" evidence="1">
    <location>
        <begin position="106"/>
        <end position="139"/>
    </location>
</feature>
<gene>
    <name evidence="2" type="ORF">P153DRAFT_390499</name>
</gene>
<accession>A0A6A5ZZK7</accession>
<dbReference type="OrthoDB" id="3778423at2759"/>